<protein>
    <submittedName>
        <fullName evidence="1">Uncharacterized protein</fullName>
    </submittedName>
</protein>
<keyword evidence="2" id="KW-1185">Reference proteome</keyword>
<sequence length="72" mass="8282">MTFWTQHTEARPLAYYNMRQQRRDLVSPAISLVLTVRNGVRLSTLTGLAISTFWNDRLTTPRRGEGFGQITL</sequence>
<organism evidence="1 2">
    <name type="scientific">Iphiclides podalirius</name>
    <name type="common">scarce swallowtail</name>
    <dbReference type="NCBI Taxonomy" id="110791"/>
    <lineage>
        <taxon>Eukaryota</taxon>
        <taxon>Metazoa</taxon>
        <taxon>Ecdysozoa</taxon>
        <taxon>Arthropoda</taxon>
        <taxon>Hexapoda</taxon>
        <taxon>Insecta</taxon>
        <taxon>Pterygota</taxon>
        <taxon>Neoptera</taxon>
        <taxon>Endopterygota</taxon>
        <taxon>Lepidoptera</taxon>
        <taxon>Glossata</taxon>
        <taxon>Ditrysia</taxon>
        <taxon>Papilionoidea</taxon>
        <taxon>Papilionidae</taxon>
        <taxon>Papilioninae</taxon>
        <taxon>Iphiclides</taxon>
    </lineage>
</organism>
<evidence type="ECO:0000313" key="1">
    <source>
        <dbReference type="EMBL" id="CAH2039474.1"/>
    </source>
</evidence>
<proteinExistence type="predicted"/>
<accession>A0ABN8HU89</accession>
<dbReference type="EMBL" id="OW152823">
    <property type="protein sequence ID" value="CAH2039474.1"/>
    <property type="molecule type" value="Genomic_DNA"/>
</dbReference>
<name>A0ABN8HU89_9NEOP</name>
<evidence type="ECO:0000313" key="2">
    <source>
        <dbReference type="Proteomes" id="UP000837857"/>
    </source>
</evidence>
<gene>
    <name evidence="1" type="ORF">IPOD504_LOCUS1698</name>
</gene>
<dbReference type="Proteomes" id="UP000837857">
    <property type="component" value="Chromosome 11"/>
</dbReference>
<feature type="non-terminal residue" evidence="1">
    <location>
        <position position="72"/>
    </location>
</feature>
<reference evidence="1" key="1">
    <citation type="submission" date="2022-03" db="EMBL/GenBank/DDBJ databases">
        <authorList>
            <person name="Martin H S."/>
        </authorList>
    </citation>
    <scope>NUCLEOTIDE SEQUENCE</scope>
</reference>